<accession>A0A1D6NHR1</accession>
<gene>
    <name evidence="2" type="ORF">ZEAMMB73_Zm00001d044099</name>
</gene>
<sequence>MYTLPVRATTSSIVASLATPAPSSSSGSGSGRPRPRLIRNAPVFAAPATVVAV</sequence>
<evidence type="ECO:0000313" key="2">
    <source>
        <dbReference type="EMBL" id="ONM39915.1"/>
    </source>
</evidence>
<feature type="region of interest" description="Disordered" evidence="1">
    <location>
        <begin position="15"/>
        <end position="38"/>
    </location>
</feature>
<reference evidence="2" key="1">
    <citation type="submission" date="2015-12" db="EMBL/GenBank/DDBJ databases">
        <title>Update maize B73 reference genome by single molecule sequencing technologies.</title>
        <authorList>
            <consortium name="Maize Genome Sequencing Project"/>
            <person name="Ware D."/>
        </authorList>
    </citation>
    <scope>NUCLEOTIDE SEQUENCE [LARGE SCALE GENOMIC DNA]</scope>
    <source>
        <tissue evidence="2">Seedling</tissue>
    </source>
</reference>
<organism evidence="2">
    <name type="scientific">Zea mays</name>
    <name type="common">Maize</name>
    <dbReference type="NCBI Taxonomy" id="4577"/>
    <lineage>
        <taxon>Eukaryota</taxon>
        <taxon>Viridiplantae</taxon>
        <taxon>Streptophyta</taxon>
        <taxon>Embryophyta</taxon>
        <taxon>Tracheophyta</taxon>
        <taxon>Spermatophyta</taxon>
        <taxon>Magnoliopsida</taxon>
        <taxon>Liliopsida</taxon>
        <taxon>Poales</taxon>
        <taxon>Poaceae</taxon>
        <taxon>PACMAD clade</taxon>
        <taxon>Panicoideae</taxon>
        <taxon>Andropogonodae</taxon>
        <taxon>Andropogoneae</taxon>
        <taxon>Tripsacinae</taxon>
        <taxon>Zea</taxon>
    </lineage>
</organism>
<dbReference type="AlphaFoldDB" id="A0A1D6NHR1"/>
<evidence type="ECO:0000256" key="1">
    <source>
        <dbReference type="SAM" id="MobiDB-lite"/>
    </source>
</evidence>
<dbReference type="EMBL" id="CM007649">
    <property type="protein sequence ID" value="ONM39915.1"/>
    <property type="molecule type" value="Genomic_DNA"/>
</dbReference>
<name>A0A1D6NHR1_MAIZE</name>
<protein>
    <submittedName>
        <fullName evidence="2">Carbonic anhydrase1</fullName>
    </submittedName>
</protein>
<proteinExistence type="predicted"/>